<evidence type="ECO:0000256" key="1">
    <source>
        <dbReference type="SAM" id="Phobius"/>
    </source>
</evidence>
<dbReference type="STRING" id="283786.SAMN04487990_10716"/>
<reference evidence="2 3" key="1">
    <citation type="submission" date="2016-10" db="EMBL/GenBank/DDBJ databases">
        <authorList>
            <person name="de Groot N.N."/>
        </authorList>
    </citation>
    <scope>NUCLEOTIDE SEQUENCE [LARGE SCALE GENOMIC DNA]</scope>
    <source>
        <strain evidence="2 3">DSM 23842</strain>
    </source>
</reference>
<keyword evidence="1" id="KW-0472">Membrane</keyword>
<keyword evidence="1" id="KW-0812">Transmembrane</keyword>
<keyword evidence="3" id="KW-1185">Reference proteome</keyword>
<accession>A0A1H3YNI8</accession>
<dbReference type="EMBL" id="FNQK01000007">
    <property type="protein sequence ID" value="SEA13063.1"/>
    <property type="molecule type" value="Genomic_DNA"/>
</dbReference>
<dbReference type="Proteomes" id="UP000198846">
    <property type="component" value="Unassembled WGS sequence"/>
</dbReference>
<organism evidence="2 3">
    <name type="scientific">Bizionia paragorgiae</name>
    <dbReference type="NCBI Taxonomy" id="283786"/>
    <lineage>
        <taxon>Bacteria</taxon>
        <taxon>Pseudomonadati</taxon>
        <taxon>Bacteroidota</taxon>
        <taxon>Flavobacteriia</taxon>
        <taxon>Flavobacteriales</taxon>
        <taxon>Flavobacteriaceae</taxon>
        <taxon>Bizionia</taxon>
    </lineage>
</organism>
<evidence type="ECO:0000313" key="3">
    <source>
        <dbReference type="Proteomes" id="UP000198846"/>
    </source>
</evidence>
<evidence type="ECO:0000313" key="2">
    <source>
        <dbReference type="EMBL" id="SEA13063.1"/>
    </source>
</evidence>
<dbReference type="AlphaFoldDB" id="A0A1H3YNI8"/>
<gene>
    <name evidence="2" type="ORF">SAMN04487990_10716</name>
</gene>
<keyword evidence="1" id="KW-1133">Transmembrane helix</keyword>
<protein>
    <submittedName>
        <fullName evidence="2">Uncharacterized protein</fullName>
    </submittedName>
</protein>
<dbReference type="RefSeq" id="WP_092133339.1">
    <property type="nucleotide sequence ID" value="NZ_FNQK01000007.1"/>
</dbReference>
<feature type="transmembrane region" description="Helical" evidence="1">
    <location>
        <begin position="12"/>
        <end position="33"/>
    </location>
</feature>
<proteinExistence type="predicted"/>
<name>A0A1H3YNI8_BIZPA</name>
<feature type="transmembrane region" description="Helical" evidence="1">
    <location>
        <begin position="53"/>
        <end position="81"/>
    </location>
</feature>
<sequence length="88" mass="10150">MKKIQEIRNVIAKTILWLLGIIIITSVFWGFILQGFNLNTSPAKDLTRTHYELISISFIFMLGAIFYNRILDSLVSILEFLSKKLTSK</sequence>